<dbReference type="OMA" id="TQHITRR"/>
<dbReference type="InterPro" id="IPR019442">
    <property type="entry name" value="THADA/TRM732_DUF2428"/>
</dbReference>
<dbReference type="InterPro" id="IPR056843">
    <property type="entry name" value="THADA-like_TPR"/>
</dbReference>
<evidence type="ECO:0000259" key="4">
    <source>
        <dbReference type="Pfam" id="PF25150"/>
    </source>
</evidence>
<sequence length="1422" mass="162454">MDVASGEDVAKIKQSLIASNPVKILTQDDVAKHAIIPRFIDDFEVLVAALKATSRDTKSNTASATDKYRTLVVDCLSIWFSRTAQLLQAKLFTTHRDEFSQTLRTRVLSTANCDFFFKYIIDFWIDGNPPLISALKSLFDKFLGLLKIVQGSKDICFMLNKWSDEILKVPSTLKVQYYLIEVLSLEVNMHHILERQPNFIAKSFQLFKTDSLANPIGKCLVNLLINVYKIHFGEDRAKIPHWVQIWIEPLRKSVNMANPATANLIKLYFLAPLLKHTPSEVFIQLFQNVNLSKDDPSLLLLVLRIGEELSIEEEPFHNDRLIPMDTVAELLDVDEFKLAAFELLTYSSKKSKPIQPTVFDVIIEHLTIFFIDSNIESANSFSSTFKKFVLRIRDSAYGLNRTMIKLNKANKFPEEQEQIKLQLQNYQNFLKRLLRLLKRNIIPGVQYQESLLSLDIVQYLISIGLDSNIPAEFVDKQNPIVWPFRMDIITDVTLLQLLLDNLVNRFSDIRQVSKTLLFAANKCETSKKVLDELVDVTSLMARTKQNLPKYQDSETNASLNSFLFGISLDKIKCIEDRVHELRIENQRVKKDPIARSKNVISGHCTVLALYLDALDSEDIPKVVLDPILEQVSAAWEIVKGIMCYDASDSLLPAEYLGSGISDQTVLTYSFKTVKESCALLDVLLTRYPLSDSQLEPLGEHLISQLLNIRHSGAFQAVLPTFKIFCYKCRERIPKRLTNWLDEILKTLETKTQHITRRSGGLPFLVTSIIVTETDKKRPELKTVFDKLLSIISNASEINHQDKLDLPAVNAFNCIKAIFIESKLSHACTAYFPIGLEWSLKYFSSDIWALRNCSLMLFTSLQNRIFGKTGNNIGARLFFTRYNGIKGTLLSILDQSTKTQTDVESTFLVLNLLLRLNQTPGYDGLDVFIPPVTHCLKDVNWKIRELAAKVLASFVDQSHGICINIITNVSLTDQNKLHGHLQVIAHLLGKQMYSSELIPFILSSAHQFVTLNPCYVTVKAYLKNVDTIFKEYRADVTDSQYTEIVAIFGNYFLKKSEKYCIDGSKQLCLAQVASFLLRNEKSQNKMPLCEIALECPFYEVQNAAINYVIEVWDTESLKGTELIGICASLQSLLHSPEVLISLKGNVMKALQKCGQNFGMRDLMQTLKTPRAESYILYAITLLGECVKTYQDARLMLEFLQPYLCDEASESYRSATLTSLINCSKNIKVPQVLLEIHNFLSDDDIDLRETAAAYLNRDVMMLSNWHIAQNFMVTSERFCRQYVGLFREEEVRAYITERIIKFFEKNDIFASKKNFEGLFDVEKDNQYRNDIQQNFQYLDMLKEIDLGSDSSLRTYATSYCTKVIRHISGLQLQDNLSGWTADIDVFSRIVVLRTLLDQENELSELQVLDTVLKEYNAHPLIFEY</sequence>
<reference evidence="6 7" key="1">
    <citation type="journal article" date="2011" name="Proc. Natl. Acad. Sci. U.S.A.">
        <title>Evolutionary erosion of yeast sex chromosomes by mating-type switching accidents.</title>
        <authorList>
            <person name="Gordon J.L."/>
            <person name="Armisen D."/>
            <person name="Proux-Wera E."/>
            <person name="Oheigeartaigh S.S."/>
            <person name="Byrne K.P."/>
            <person name="Wolfe K.H."/>
        </authorList>
    </citation>
    <scope>NUCLEOTIDE SEQUENCE [LARGE SCALE GENOMIC DNA]</scope>
    <source>
        <strain evidence="7">ATCC MYA-139 / BCRC 22969 / CBS 8797 / CCRC 22969 / KCTC 17520 / NBRC 10181 / NCYC 3082</strain>
    </source>
</reference>
<dbReference type="Pfam" id="PF25151">
    <property type="entry name" value="TPR_Trm732_C"/>
    <property type="match status" value="1"/>
</dbReference>
<comment type="similarity">
    <text evidence="1">Belongs to the THADA family.</text>
</comment>
<reference evidence="7" key="2">
    <citation type="submission" date="2012-08" db="EMBL/GenBank/DDBJ databases">
        <title>Genome sequence of Kazachstania naganishii.</title>
        <authorList>
            <person name="Gordon J.L."/>
            <person name="Armisen D."/>
            <person name="Proux-Wera E."/>
            <person name="OhEigeartaigh S.S."/>
            <person name="Byrne K.P."/>
            <person name="Wolfe K.H."/>
        </authorList>
    </citation>
    <scope>NUCLEOTIDE SEQUENCE [LARGE SCALE GENOMIC DNA]</scope>
    <source>
        <strain evidence="7">ATCC MYA-139 / BCRC 22969 / CBS 8797 / CCRC 22969 / KCTC 17520 / NBRC 10181 / NCYC 3082</strain>
    </source>
</reference>
<evidence type="ECO:0000256" key="2">
    <source>
        <dbReference type="ARBA" id="ARBA00022694"/>
    </source>
</evidence>
<dbReference type="HOGENOM" id="CLU_001011_2_0_1"/>
<dbReference type="RefSeq" id="XP_022466372.1">
    <property type="nucleotide sequence ID" value="XM_022610036.1"/>
</dbReference>
<dbReference type="PANTHER" id="PTHR14387">
    <property type="entry name" value="THADA/DEATH RECEPTOR INTERACTING PROTEIN"/>
    <property type="match status" value="1"/>
</dbReference>
<name>J7S2M8_HUIN7</name>
<dbReference type="InterPro" id="IPR016024">
    <property type="entry name" value="ARM-type_fold"/>
</dbReference>
<dbReference type="PANTHER" id="PTHR14387:SF0">
    <property type="entry name" value="DUF2428 DOMAIN-CONTAINING PROTEIN"/>
    <property type="match status" value="1"/>
</dbReference>
<proteinExistence type="inferred from homology"/>
<feature type="domain" description="DUF2428" evidence="3">
    <location>
        <begin position="624"/>
        <end position="848"/>
    </location>
</feature>
<evidence type="ECO:0000313" key="7">
    <source>
        <dbReference type="Proteomes" id="UP000006310"/>
    </source>
</evidence>
<feature type="domain" description="tRNA (32-2'-O)-methyltransferase regulator THADA-like C-terminal TPR repeats region" evidence="5">
    <location>
        <begin position="850"/>
        <end position="985"/>
    </location>
</feature>
<dbReference type="InterPro" id="IPR056842">
    <property type="entry name" value="THADA-like_TPR_C"/>
</dbReference>
<feature type="domain" description="tRNA (32-2'-O)-methyltransferase regulator THADA-like TPR repeats region" evidence="4">
    <location>
        <begin position="242"/>
        <end position="511"/>
    </location>
</feature>
<dbReference type="GO" id="GO:0002130">
    <property type="term" value="P:wobble position ribose methylation"/>
    <property type="evidence" value="ECO:0007669"/>
    <property type="project" value="EnsemblFungi"/>
</dbReference>
<dbReference type="STRING" id="1071383.J7S2M8"/>
<dbReference type="eggNOG" id="KOG1810">
    <property type="taxonomic scope" value="Eukaryota"/>
</dbReference>
<dbReference type="InterPro" id="IPR051954">
    <property type="entry name" value="tRNA_methyltransferase_THADA"/>
</dbReference>
<gene>
    <name evidence="6" type="primary">KNAG0J00440</name>
    <name evidence="6" type="ordered locus">KNAG_0J00440</name>
</gene>
<accession>J7S2M8</accession>
<dbReference type="EMBL" id="HE978323">
    <property type="protein sequence ID" value="CCK72127.1"/>
    <property type="molecule type" value="Genomic_DNA"/>
</dbReference>
<evidence type="ECO:0000313" key="6">
    <source>
        <dbReference type="EMBL" id="CCK72127.1"/>
    </source>
</evidence>
<protein>
    <submittedName>
        <fullName evidence="6">Uncharacterized protein</fullName>
    </submittedName>
</protein>
<evidence type="ECO:0000259" key="3">
    <source>
        <dbReference type="Pfam" id="PF10350"/>
    </source>
</evidence>
<evidence type="ECO:0000259" key="5">
    <source>
        <dbReference type="Pfam" id="PF25151"/>
    </source>
</evidence>
<evidence type="ECO:0000256" key="1">
    <source>
        <dbReference type="ARBA" id="ARBA00010409"/>
    </source>
</evidence>
<dbReference type="Proteomes" id="UP000006310">
    <property type="component" value="Chromosome 10"/>
</dbReference>
<dbReference type="GO" id="GO:0005829">
    <property type="term" value="C:cytosol"/>
    <property type="evidence" value="ECO:0007669"/>
    <property type="project" value="TreeGrafter"/>
</dbReference>
<dbReference type="Pfam" id="PF10350">
    <property type="entry name" value="DUF2428"/>
    <property type="match status" value="1"/>
</dbReference>
<dbReference type="Pfam" id="PF25150">
    <property type="entry name" value="TPR_Trm732"/>
    <property type="match status" value="1"/>
</dbReference>
<dbReference type="KEGG" id="kng:KNAG_0J00440"/>
<dbReference type="OrthoDB" id="73997at2759"/>
<keyword evidence="7" id="KW-1185">Reference proteome</keyword>
<keyword evidence="2" id="KW-0819">tRNA processing</keyword>
<dbReference type="GeneID" id="34527882"/>
<dbReference type="SUPFAM" id="SSF48371">
    <property type="entry name" value="ARM repeat"/>
    <property type="match status" value="1"/>
</dbReference>
<organism evidence="6 7">
    <name type="scientific">Huiozyma naganishii (strain ATCC MYA-139 / BCRC 22969 / CBS 8797 / KCTC 17520 / NBRC 10181 / NCYC 3082 / Yp74L-3)</name>
    <name type="common">Yeast</name>
    <name type="synonym">Kazachstania naganishii</name>
    <dbReference type="NCBI Taxonomy" id="1071383"/>
    <lineage>
        <taxon>Eukaryota</taxon>
        <taxon>Fungi</taxon>
        <taxon>Dikarya</taxon>
        <taxon>Ascomycota</taxon>
        <taxon>Saccharomycotina</taxon>
        <taxon>Saccharomycetes</taxon>
        <taxon>Saccharomycetales</taxon>
        <taxon>Saccharomycetaceae</taxon>
        <taxon>Huiozyma</taxon>
    </lineage>
</organism>